<dbReference type="Pfam" id="PF10507">
    <property type="entry name" value="TMEM65"/>
    <property type="match status" value="1"/>
</dbReference>
<dbReference type="PANTHER" id="PTHR21706:SF15">
    <property type="entry name" value="TRANSMEMBRANE PROTEIN 65"/>
    <property type="match status" value="1"/>
</dbReference>
<accession>A0A0M3KD46</accession>
<dbReference type="WBParaSite" id="ASIM_0001889801-mRNA-1">
    <property type="protein sequence ID" value="ASIM_0001889801-mRNA-1"/>
    <property type="gene ID" value="ASIM_0001889801"/>
</dbReference>
<evidence type="ECO:0000256" key="5">
    <source>
        <dbReference type="SAM" id="Phobius"/>
    </source>
</evidence>
<reference evidence="8" key="1">
    <citation type="submission" date="2017-02" db="UniProtKB">
        <authorList>
            <consortium name="WormBaseParasite"/>
        </authorList>
    </citation>
    <scope>IDENTIFICATION</scope>
</reference>
<evidence type="ECO:0000256" key="2">
    <source>
        <dbReference type="ARBA" id="ARBA00022692"/>
    </source>
</evidence>
<keyword evidence="7" id="KW-1185">Reference proteome</keyword>
<feature type="transmembrane region" description="Helical" evidence="5">
    <location>
        <begin position="65"/>
        <end position="87"/>
    </location>
</feature>
<reference evidence="6 7" key="2">
    <citation type="submission" date="2018-11" db="EMBL/GenBank/DDBJ databases">
        <authorList>
            <consortium name="Pathogen Informatics"/>
        </authorList>
    </citation>
    <scope>NUCLEOTIDE SEQUENCE [LARGE SCALE GENOMIC DNA]</scope>
</reference>
<dbReference type="PANTHER" id="PTHR21706">
    <property type="entry name" value="TRANSMEMBRANE PROTEIN 65"/>
    <property type="match status" value="1"/>
</dbReference>
<comment type="subcellular location">
    <subcellularLocation>
        <location evidence="1">Membrane</location>
        <topology evidence="1">Multi-pass membrane protein</topology>
    </subcellularLocation>
</comment>
<dbReference type="AlphaFoldDB" id="A0A0M3KD46"/>
<gene>
    <name evidence="6" type="ORF">ASIM_LOCUS18294</name>
</gene>
<keyword evidence="2 5" id="KW-0812">Transmembrane</keyword>
<dbReference type="GO" id="GO:0016020">
    <property type="term" value="C:membrane"/>
    <property type="evidence" value="ECO:0007669"/>
    <property type="project" value="UniProtKB-SubCell"/>
</dbReference>
<organism evidence="8">
    <name type="scientific">Anisakis simplex</name>
    <name type="common">Herring worm</name>
    <dbReference type="NCBI Taxonomy" id="6269"/>
    <lineage>
        <taxon>Eukaryota</taxon>
        <taxon>Metazoa</taxon>
        <taxon>Ecdysozoa</taxon>
        <taxon>Nematoda</taxon>
        <taxon>Chromadorea</taxon>
        <taxon>Rhabditida</taxon>
        <taxon>Spirurina</taxon>
        <taxon>Ascaridomorpha</taxon>
        <taxon>Ascaridoidea</taxon>
        <taxon>Anisakidae</taxon>
        <taxon>Anisakis</taxon>
        <taxon>Anisakis simplex complex</taxon>
    </lineage>
</organism>
<dbReference type="EMBL" id="UYRR01035296">
    <property type="protein sequence ID" value="VDK64178.1"/>
    <property type="molecule type" value="Genomic_DNA"/>
</dbReference>
<keyword evidence="3 5" id="KW-1133">Transmembrane helix</keyword>
<evidence type="ECO:0000256" key="1">
    <source>
        <dbReference type="ARBA" id="ARBA00004141"/>
    </source>
</evidence>
<feature type="transmembrane region" description="Helical" evidence="5">
    <location>
        <begin position="93"/>
        <end position="113"/>
    </location>
</feature>
<dbReference type="OrthoDB" id="430821at2759"/>
<evidence type="ECO:0000256" key="3">
    <source>
        <dbReference type="ARBA" id="ARBA00022989"/>
    </source>
</evidence>
<evidence type="ECO:0000313" key="7">
    <source>
        <dbReference type="Proteomes" id="UP000267096"/>
    </source>
</evidence>
<protein>
    <submittedName>
        <fullName evidence="8">Transmembrane protein 65 (inferred by orthology to a human protein)</fullName>
    </submittedName>
</protein>
<sequence length="180" mass="19790">MNRRVPSAVCVKDMRAARAVIANLSPDERIRLQNALMDSSHSCTQINLRNTLNVQLSREQSKQLFIVNTLPFIGFGFLDNFLMIVAAEYIEHSLGMVLAVSTMAAAGLGHIVADLAGIGLTHYVEYIVSKLGVKRPVLTAEQLHSSMARKVINLSRTFGLVIGCLIGMFPLLFYKDPKSS</sequence>
<dbReference type="InterPro" id="IPR019537">
    <property type="entry name" value="TMEM65"/>
</dbReference>
<feature type="transmembrane region" description="Helical" evidence="5">
    <location>
        <begin position="157"/>
        <end position="174"/>
    </location>
</feature>
<evidence type="ECO:0000313" key="8">
    <source>
        <dbReference type="WBParaSite" id="ASIM_0001889801-mRNA-1"/>
    </source>
</evidence>
<keyword evidence="4 5" id="KW-0472">Membrane</keyword>
<name>A0A0M3KD46_ANISI</name>
<dbReference type="GO" id="GO:0005739">
    <property type="term" value="C:mitochondrion"/>
    <property type="evidence" value="ECO:0007669"/>
    <property type="project" value="TreeGrafter"/>
</dbReference>
<dbReference type="Proteomes" id="UP000267096">
    <property type="component" value="Unassembled WGS sequence"/>
</dbReference>
<proteinExistence type="predicted"/>
<evidence type="ECO:0000313" key="6">
    <source>
        <dbReference type="EMBL" id="VDK64178.1"/>
    </source>
</evidence>
<evidence type="ECO:0000256" key="4">
    <source>
        <dbReference type="ARBA" id="ARBA00023136"/>
    </source>
</evidence>